<comment type="caution">
    <text evidence="6">The sequence shown here is derived from an EMBL/GenBank/DDBJ whole genome shotgun (WGS) entry which is preliminary data.</text>
</comment>
<organism evidence="6 7">
    <name type="scientific">Arenicella chitinivorans</name>
    <dbReference type="NCBI Taxonomy" id="1329800"/>
    <lineage>
        <taxon>Bacteria</taxon>
        <taxon>Pseudomonadati</taxon>
        <taxon>Pseudomonadota</taxon>
        <taxon>Gammaproteobacteria</taxon>
        <taxon>Arenicellales</taxon>
        <taxon>Arenicellaceae</taxon>
        <taxon>Arenicella</taxon>
    </lineage>
</organism>
<dbReference type="Pfam" id="PF00440">
    <property type="entry name" value="TetR_N"/>
    <property type="match status" value="1"/>
</dbReference>
<dbReference type="Pfam" id="PF16925">
    <property type="entry name" value="TetR_C_13"/>
    <property type="match status" value="1"/>
</dbReference>
<feature type="DNA-binding region" description="H-T-H motif" evidence="4">
    <location>
        <begin position="2"/>
        <end position="21"/>
    </location>
</feature>
<dbReference type="PROSITE" id="PS50977">
    <property type="entry name" value="HTH_TETR_2"/>
    <property type="match status" value="1"/>
</dbReference>
<sequence length="167" mass="17704">MGLRTLVADAGVTHGAFYAHFSSKSKLVEAAIEEALNETCQLLAEEVRHAAPDNQLEAFVSAYLSEQHWKSLDHGCIVAALAPEIAREDAALRQALTRGSEPIFSLLQNLLPSGGDSASRAARAATIFAGMVGALQLARLHKDPETVKPMLAAARGNAMVAAAQTWT</sequence>
<dbReference type="InterPro" id="IPR036271">
    <property type="entry name" value="Tet_transcr_reg_TetR-rel_C_sf"/>
</dbReference>
<name>A0A918VSI3_9GAMM</name>
<evidence type="ECO:0000256" key="1">
    <source>
        <dbReference type="ARBA" id="ARBA00023015"/>
    </source>
</evidence>
<evidence type="ECO:0000313" key="6">
    <source>
        <dbReference type="EMBL" id="GHA20722.1"/>
    </source>
</evidence>
<dbReference type="EMBL" id="BMXA01000009">
    <property type="protein sequence ID" value="GHA20722.1"/>
    <property type="molecule type" value="Genomic_DNA"/>
</dbReference>
<dbReference type="GO" id="GO:0003677">
    <property type="term" value="F:DNA binding"/>
    <property type="evidence" value="ECO:0007669"/>
    <property type="project" value="UniProtKB-UniRule"/>
</dbReference>
<reference evidence="6" key="2">
    <citation type="submission" date="2020-09" db="EMBL/GenBank/DDBJ databases">
        <authorList>
            <person name="Sun Q."/>
            <person name="Kim S."/>
        </authorList>
    </citation>
    <scope>NUCLEOTIDE SEQUENCE</scope>
    <source>
        <strain evidence="6">KCTC 12711</strain>
    </source>
</reference>
<dbReference type="SUPFAM" id="SSF48498">
    <property type="entry name" value="Tetracyclin repressor-like, C-terminal domain"/>
    <property type="match status" value="1"/>
</dbReference>
<evidence type="ECO:0000256" key="4">
    <source>
        <dbReference type="PROSITE-ProRule" id="PRU00335"/>
    </source>
</evidence>
<dbReference type="AlphaFoldDB" id="A0A918VSI3"/>
<protein>
    <submittedName>
        <fullName evidence="6">TetR family transcriptional regulator</fullName>
    </submittedName>
</protein>
<dbReference type="Gene3D" id="1.10.357.10">
    <property type="entry name" value="Tetracycline Repressor, domain 2"/>
    <property type="match status" value="1"/>
</dbReference>
<dbReference type="PANTHER" id="PTHR47506">
    <property type="entry name" value="TRANSCRIPTIONAL REGULATORY PROTEIN"/>
    <property type="match status" value="1"/>
</dbReference>
<dbReference type="InterPro" id="IPR001647">
    <property type="entry name" value="HTH_TetR"/>
</dbReference>
<proteinExistence type="predicted"/>
<dbReference type="Proteomes" id="UP000614811">
    <property type="component" value="Unassembled WGS sequence"/>
</dbReference>
<accession>A0A918VSI3</accession>
<evidence type="ECO:0000259" key="5">
    <source>
        <dbReference type="PROSITE" id="PS50977"/>
    </source>
</evidence>
<keyword evidence="3" id="KW-0804">Transcription</keyword>
<gene>
    <name evidence="6" type="ORF">GCM10008090_33310</name>
</gene>
<dbReference type="SUPFAM" id="SSF46689">
    <property type="entry name" value="Homeodomain-like"/>
    <property type="match status" value="1"/>
</dbReference>
<keyword evidence="7" id="KW-1185">Reference proteome</keyword>
<dbReference type="PANTHER" id="PTHR47506:SF7">
    <property type="entry name" value="TRANSCRIPTIONAL REGULATORY PROTEIN"/>
    <property type="match status" value="1"/>
</dbReference>
<keyword evidence="2 4" id="KW-0238">DNA-binding</keyword>
<keyword evidence="1" id="KW-0805">Transcription regulation</keyword>
<reference evidence="6" key="1">
    <citation type="journal article" date="2014" name="Int. J. Syst. Evol. Microbiol.">
        <title>Complete genome sequence of Corynebacterium casei LMG S-19264T (=DSM 44701T), isolated from a smear-ripened cheese.</title>
        <authorList>
            <consortium name="US DOE Joint Genome Institute (JGI-PGF)"/>
            <person name="Walter F."/>
            <person name="Albersmeier A."/>
            <person name="Kalinowski J."/>
            <person name="Ruckert C."/>
        </authorList>
    </citation>
    <scope>NUCLEOTIDE SEQUENCE</scope>
    <source>
        <strain evidence="6">KCTC 12711</strain>
    </source>
</reference>
<evidence type="ECO:0000313" key="7">
    <source>
        <dbReference type="Proteomes" id="UP000614811"/>
    </source>
</evidence>
<evidence type="ECO:0000256" key="3">
    <source>
        <dbReference type="ARBA" id="ARBA00023163"/>
    </source>
</evidence>
<feature type="domain" description="HTH tetR-type" evidence="5">
    <location>
        <begin position="1"/>
        <end position="39"/>
    </location>
</feature>
<dbReference type="InterPro" id="IPR009057">
    <property type="entry name" value="Homeodomain-like_sf"/>
</dbReference>
<evidence type="ECO:0000256" key="2">
    <source>
        <dbReference type="ARBA" id="ARBA00023125"/>
    </source>
</evidence>
<dbReference type="InterPro" id="IPR011075">
    <property type="entry name" value="TetR_C"/>
</dbReference>